<comment type="caution">
    <text evidence="3">The sequence shown here is derived from an EMBL/GenBank/DDBJ whole genome shotgun (WGS) entry which is preliminary data.</text>
</comment>
<dbReference type="Pfam" id="PF01546">
    <property type="entry name" value="Peptidase_M20"/>
    <property type="match status" value="1"/>
</dbReference>
<evidence type="ECO:0000256" key="1">
    <source>
        <dbReference type="PIRSR" id="PIRSR005962-1"/>
    </source>
</evidence>
<name>A0A9D1I5U8_9FIRM</name>
<evidence type="ECO:0000313" key="3">
    <source>
        <dbReference type="EMBL" id="HIU27753.1"/>
    </source>
</evidence>
<dbReference type="InterPro" id="IPR011650">
    <property type="entry name" value="Peptidase_M20_dimer"/>
</dbReference>
<feature type="binding site" evidence="1">
    <location>
        <position position="400"/>
    </location>
    <ligand>
        <name>Mn(2+)</name>
        <dbReference type="ChEBI" id="CHEBI:29035"/>
        <label>2</label>
    </ligand>
</feature>
<evidence type="ECO:0000313" key="4">
    <source>
        <dbReference type="Proteomes" id="UP000824091"/>
    </source>
</evidence>
<dbReference type="SUPFAM" id="SSF53187">
    <property type="entry name" value="Zn-dependent exopeptidases"/>
    <property type="match status" value="1"/>
</dbReference>
<dbReference type="InterPro" id="IPR002933">
    <property type="entry name" value="Peptidase_M20"/>
</dbReference>
<dbReference type="Pfam" id="PF07687">
    <property type="entry name" value="M20_dimer"/>
    <property type="match status" value="1"/>
</dbReference>
<dbReference type="GO" id="GO:0016805">
    <property type="term" value="F:dipeptidase activity"/>
    <property type="evidence" value="ECO:0007669"/>
    <property type="project" value="TreeGrafter"/>
</dbReference>
<dbReference type="GO" id="GO:0071713">
    <property type="term" value="F:para-aminobenzoyl-glutamate hydrolase activity"/>
    <property type="evidence" value="ECO:0007669"/>
    <property type="project" value="TreeGrafter"/>
</dbReference>
<dbReference type="GO" id="GO:0005737">
    <property type="term" value="C:cytoplasm"/>
    <property type="evidence" value="ECO:0007669"/>
    <property type="project" value="TreeGrafter"/>
</dbReference>
<proteinExistence type="predicted"/>
<dbReference type="Proteomes" id="UP000824091">
    <property type="component" value="Unassembled WGS sequence"/>
</dbReference>
<feature type="binding site" evidence="1">
    <location>
        <position position="199"/>
    </location>
    <ligand>
        <name>Mn(2+)</name>
        <dbReference type="ChEBI" id="CHEBI:29035"/>
        <label>2</label>
    </ligand>
</feature>
<protein>
    <submittedName>
        <fullName evidence="3">Amidohydrolase</fullName>
    </submittedName>
</protein>
<dbReference type="EMBL" id="DVMO01000078">
    <property type="protein sequence ID" value="HIU27753.1"/>
    <property type="molecule type" value="Genomic_DNA"/>
</dbReference>
<organism evidence="3 4">
    <name type="scientific">Candidatus Fimisoma avicola</name>
    <dbReference type="NCBI Taxonomy" id="2840826"/>
    <lineage>
        <taxon>Bacteria</taxon>
        <taxon>Bacillati</taxon>
        <taxon>Bacillota</taxon>
        <taxon>Clostridia</taxon>
        <taxon>Eubacteriales</taxon>
        <taxon>Candidatus Fimisoma</taxon>
    </lineage>
</organism>
<sequence length="426" mass="46024">MNQITKYRREFHRYAETGWNEVRTSARIAEILAGLGAKDIHVGRNAVNIQTVKSPIDLSEKTRRANMERAISQGADPVLVRSTEGYPGVVAVIDTGHPGPVSALRFDIDCLPYDEKDADGSRAFSEDFSSVNPGCVHACGHDGHTAIGLGLASDIIKHPDDYRGVIKLLFQPAEETFFGAASIVDKGFLDDVDHFIAVHLALSAQNEPLPSGAIACGINDFLSVRQLDVTFHGRAAHPCGAAQEGRNALLAACSAALSLHAIAPHEKGLTRVNVGMINGGLCANTIPPECSLRLEYRGQFPEISQYLKERVFDILGGTAKTYGLTYTFEDYGEVPAARSDSCLVEAVRQAASRIPWFNKIYAEGNLGGSDDASVMMNHVQQHGGKAVYIGIGTDISQPVHNPGFDFDEDCLEPSVSLLSLMLKDYL</sequence>
<accession>A0A9D1I5U8</accession>
<comment type="cofactor">
    <cofactor evidence="1">
        <name>Mn(2+)</name>
        <dbReference type="ChEBI" id="CHEBI:29035"/>
    </cofactor>
    <text evidence="1">The Mn(2+) ion enhances activity.</text>
</comment>
<dbReference type="NCBIfam" id="TIGR01891">
    <property type="entry name" value="amidohydrolases"/>
    <property type="match status" value="1"/>
</dbReference>
<keyword evidence="1" id="KW-0479">Metal-binding</keyword>
<dbReference type="InterPro" id="IPR017439">
    <property type="entry name" value="Amidohydrolase"/>
</dbReference>
<dbReference type="SUPFAM" id="SSF55031">
    <property type="entry name" value="Bacterial exopeptidase dimerisation domain"/>
    <property type="match status" value="1"/>
</dbReference>
<dbReference type="AlphaFoldDB" id="A0A9D1I5U8"/>
<dbReference type="PANTHER" id="PTHR30575:SF3">
    <property type="entry name" value="PEPTIDASE M20 DIMERISATION DOMAIN-CONTAINING PROTEIN"/>
    <property type="match status" value="1"/>
</dbReference>
<dbReference type="Gene3D" id="3.40.630.10">
    <property type="entry name" value="Zn peptidases"/>
    <property type="match status" value="2"/>
</dbReference>
<dbReference type="InterPro" id="IPR052030">
    <property type="entry name" value="Peptidase_M20/M20A_hydrolases"/>
</dbReference>
<keyword evidence="1" id="KW-0464">Manganese</keyword>
<feature type="binding site" evidence="1">
    <location>
        <position position="175"/>
    </location>
    <ligand>
        <name>Mn(2+)</name>
        <dbReference type="ChEBI" id="CHEBI:29035"/>
        <label>2</label>
    </ligand>
</feature>
<dbReference type="GO" id="GO:0046657">
    <property type="term" value="P:folic acid catabolic process"/>
    <property type="evidence" value="ECO:0007669"/>
    <property type="project" value="TreeGrafter"/>
</dbReference>
<reference evidence="3" key="1">
    <citation type="submission" date="2020-10" db="EMBL/GenBank/DDBJ databases">
        <authorList>
            <person name="Gilroy R."/>
        </authorList>
    </citation>
    <scope>NUCLEOTIDE SEQUENCE</scope>
    <source>
        <strain evidence="3">11300</strain>
    </source>
</reference>
<gene>
    <name evidence="3" type="ORF">IAD16_05190</name>
</gene>
<dbReference type="PIRSF" id="PIRSF005962">
    <property type="entry name" value="Pept_M20D_amidohydro"/>
    <property type="match status" value="1"/>
</dbReference>
<evidence type="ECO:0000259" key="2">
    <source>
        <dbReference type="Pfam" id="PF07687"/>
    </source>
</evidence>
<feature type="binding site" evidence="1">
    <location>
        <position position="141"/>
    </location>
    <ligand>
        <name>Mn(2+)</name>
        <dbReference type="ChEBI" id="CHEBI:29035"/>
        <label>2</label>
    </ligand>
</feature>
<feature type="domain" description="Peptidase M20 dimerisation" evidence="2">
    <location>
        <begin position="227"/>
        <end position="317"/>
    </location>
</feature>
<dbReference type="InterPro" id="IPR036264">
    <property type="entry name" value="Bact_exopeptidase_dim_dom"/>
</dbReference>
<feature type="binding site" evidence="1">
    <location>
        <position position="139"/>
    </location>
    <ligand>
        <name>Mn(2+)</name>
        <dbReference type="ChEBI" id="CHEBI:29035"/>
        <label>2</label>
    </ligand>
</feature>
<dbReference type="PANTHER" id="PTHR30575">
    <property type="entry name" value="PEPTIDASE M20"/>
    <property type="match status" value="1"/>
</dbReference>
<dbReference type="GO" id="GO:0046872">
    <property type="term" value="F:metal ion binding"/>
    <property type="evidence" value="ECO:0007669"/>
    <property type="project" value="UniProtKB-KW"/>
</dbReference>
<reference evidence="3" key="2">
    <citation type="journal article" date="2021" name="PeerJ">
        <title>Extensive microbial diversity within the chicken gut microbiome revealed by metagenomics and culture.</title>
        <authorList>
            <person name="Gilroy R."/>
            <person name="Ravi A."/>
            <person name="Getino M."/>
            <person name="Pursley I."/>
            <person name="Horton D.L."/>
            <person name="Alikhan N.F."/>
            <person name="Baker D."/>
            <person name="Gharbi K."/>
            <person name="Hall N."/>
            <person name="Watson M."/>
            <person name="Adriaenssens E.M."/>
            <person name="Foster-Nyarko E."/>
            <person name="Jarju S."/>
            <person name="Secka A."/>
            <person name="Antonio M."/>
            <person name="Oren A."/>
            <person name="Chaudhuri R.R."/>
            <person name="La Ragione R."/>
            <person name="Hildebrand F."/>
            <person name="Pallen M.J."/>
        </authorList>
    </citation>
    <scope>NUCLEOTIDE SEQUENCE</scope>
    <source>
        <strain evidence="3">11300</strain>
    </source>
</reference>